<gene>
    <name evidence="1" type="ORF">FHU38_005346</name>
</gene>
<dbReference type="EMBL" id="JAAOYM010000003">
    <property type="protein sequence ID" value="NIJ14938.1"/>
    <property type="molecule type" value="Genomic_DNA"/>
</dbReference>
<evidence type="ECO:0000313" key="2">
    <source>
        <dbReference type="Proteomes" id="UP000545493"/>
    </source>
</evidence>
<evidence type="ECO:0000313" key="1">
    <source>
        <dbReference type="EMBL" id="NIJ14938.1"/>
    </source>
</evidence>
<sequence>MSLTEEFRVRGLVLACGDAADSLPPAGQARIESVPARPGKADVDPLLTPALVVAGTDADLAAVVLRLLRKNLVAETTVGYVPTDPRSAVAALWRLPTDPGKAMRLALTGPDRPVPLIRDDVGGVLVGQGELPRVRGIAYCDDTVALRGEARSVVVHPSDVAAEGLVVTVTRGRLRRRRDVFTSRAFQLGCDPLVPMSDGVPHPRPIDRWTWYRHTEDLRLVRPPS</sequence>
<organism evidence="1 2">
    <name type="scientific">Saccharomonospora amisosensis</name>
    <dbReference type="NCBI Taxonomy" id="1128677"/>
    <lineage>
        <taxon>Bacteria</taxon>
        <taxon>Bacillati</taxon>
        <taxon>Actinomycetota</taxon>
        <taxon>Actinomycetes</taxon>
        <taxon>Pseudonocardiales</taxon>
        <taxon>Pseudonocardiaceae</taxon>
        <taxon>Saccharomonospora</taxon>
    </lineage>
</organism>
<name>A0A7X5UWE5_9PSEU</name>
<proteinExistence type="predicted"/>
<accession>A0A7X5UWE5</accession>
<comment type="caution">
    <text evidence="1">The sequence shown here is derived from an EMBL/GenBank/DDBJ whole genome shotgun (WGS) entry which is preliminary data.</text>
</comment>
<protein>
    <submittedName>
        <fullName evidence="1">Uncharacterized protein</fullName>
    </submittedName>
</protein>
<dbReference type="Proteomes" id="UP000545493">
    <property type="component" value="Unassembled WGS sequence"/>
</dbReference>
<reference evidence="1 2" key="1">
    <citation type="submission" date="2020-03" db="EMBL/GenBank/DDBJ databases">
        <title>Sequencing the genomes of 1000 actinobacteria strains.</title>
        <authorList>
            <person name="Klenk H.-P."/>
        </authorList>
    </citation>
    <scope>NUCLEOTIDE SEQUENCE [LARGE SCALE GENOMIC DNA]</scope>
    <source>
        <strain evidence="1 2">DSM 45685</strain>
    </source>
</reference>
<keyword evidence="2" id="KW-1185">Reference proteome</keyword>
<dbReference type="AlphaFoldDB" id="A0A7X5UWE5"/>